<evidence type="ECO:0000313" key="7">
    <source>
        <dbReference type="EMBL" id="ESU25773.1"/>
    </source>
</evidence>
<evidence type="ECO:0000256" key="2">
    <source>
        <dbReference type="ARBA" id="ARBA00012438"/>
    </source>
</evidence>
<dbReference type="GO" id="GO:0030295">
    <property type="term" value="F:protein kinase activator activity"/>
    <property type="evidence" value="ECO:0007669"/>
    <property type="project" value="TreeGrafter"/>
</dbReference>
<organism evidence="7 8">
    <name type="scientific">Flavobacterium limnosediminis JC2902</name>
    <dbReference type="NCBI Taxonomy" id="1341181"/>
    <lineage>
        <taxon>Bacteria</taxon>
        <taxon>Pseudomonadati</taxon>
        <taxon>Bacteroidota</taxon>
        <taxon>Flavobacteriia</taxon>
        <taxon>Flavobacteriales</taxon>
        <taxon>Flavobacteriaceae</taxon>
        <taxon>Flavobacterium</taxon>
    </lineage>
</organism>
<dbReference type="PATRIC" id="fig|1341181.4.peg.3012"/>
<dbReference type="SUPFAM" id="SSF55781">
    <property type="entry name" value="GAF domain-like"/>
    <property type="match status" value="1"/>
</dbReference>
<dbReference type="InterPro" id="IPR050351">
    <property type="entry name" value="BphY/WalK/GraS-like"/>
</dbReference>
<dbReference type="EMBL" id="AVGG01000025">
    <property type="protein sequence ID" value="ESU25773.1"/>
    <property type="molecule type" value="Genomic_DNA"/>
</dbReference>
<dbReference type="Pfam" id="PF00512">
    <property type="entry name" value="HisKA"/>
    <property type="match status" value="1"/>
</dbReference>
<feature type="domain" description="Histidine kinase" evidence="6">
    <location>
        <begin position="185"/>
        <end position="397"/>
    </location>
</feature>
<keyword evidence="4 7" id="KW-0808">Transferase</keyword>
<protein>
    <recommendedName>
        <fullName evidence="2">histidine kinase</fullName>
        <ecNumber evidence="2">2.7.13.3</ecNumber>
    </recommendedName>
</protein>
<dbReference type="Gene3D" id="1.10.287.130">
    <property type="match status" value="1"/>
</dbReference>
<sequence>MILKENDILHLKLLEEYKILDTLPEQMYDDITALAASICNAPMALISMIDEHRQFFKSHFGTDISQTPIKHSICRHAISSGQEYFEITDLRTDNRFKENPLVTEDPKIVSYFGVPLVSEEGIAFGTLCIFNTVSQQLNDRQRKAVVVLASQVVHLLELRKKNFLLEAYRKKLDSYSSDMEEFAFIAAHDLRSPLRGINSFLKMLESKNITVWDEKDRVYLNFIYENVQRMDKLVLDLLDYAKTHMNHSDEETINVKKLATDLFEGLTKGTETPRPELSVSEIPEITTSRIALTIVFQNLIANALKYQLKENTPKIEISHSETKTEWIFEVRDNGIGIEQEYLPVIFQPFKRLHNQSEYNGSGLGLAACKTIIKNLNGSISVKSEKNKGSIFTFTLPK</sequence>
<dbReference type="Gene3D" id="3.30.450.40">
    <property type="match status" value="1"/>
</dbReference>
<dbReference type="InterPro" id="IPR003018">
    <property type="entry name" value="GAF"/>
</dbReference>
<proteinExistence type="predicted"/>
<dbReference type="Pfam" id="PF02518">
    <property type="entry name" value="HATPase_c"/>
    <property type="match status" value="1"/>
</dbReference>
<dbReference type="PROSITE" id="PS50109">
    <property type="entry name" value="HIS_KIN"/>
    <property type="match status" value="1"/>
</dbReference>
<dbReference type="EC" id="2.7.13.3" evidence="2"/>
<dbReference type="InterPro" id="IPR003661">
    <property type="entry name" value="HisK_dim/P_dom"/>
</dbReference>
<evidence type="ECO:0000259" key="6">
    <source>
        <dbReference type="PROSITE" id="PS50109"/>
    </source>
</evidence>
<evidence type="ECO:0000313" key="8">
    <source>
        <dbReference type="Proteomes" id="UP000018004"/>
    </source>
</evidence>
<dbReference type="InterPro" id="IPR003594">
    <property type="entry name" value="HATPase_dom"/>
</dbReference>
<dbReference type="RefSeq" id="WP_023580598.1">
    <property type="nucleotide sequence ID" value="NZ_AVGG01000025.1"/>
</dbReference>
<keyword evidence="5 7" id="KW-0418">Kinase</keyword>
<dbReference type="Pfam" id="PF01590">
    <property type="entry name" value="GAF"/>
    <property type="match status" value="1"/>
</dbReference>
<dbReference type="Gene3D" id="3.30.565.10">
    <property type="entry name" value="Histidine kinase-like ATPase, C-terminal domain"/>
    <property type="match status" value="1"/>
</dbReference>
<dbReference type="InterPro" id="IPR004358">
    <property type="entry name" value="Sig_transdc_His_kin-like_C"/>
</dbReference>
<comment type="catalytic activity">
    <reaction evidence="1">
        <text>ATP + protein L-histidine = ADP + protein N-phospho-L-histidine.</text>
        <dbReference type="EC" id="2.7.13.3"/>
    </reaction>
</comment>
<dbReference type="InterPro" id="IPR005467">
    <property type="entry name" value="His_kinase_dom"/>
</dbReference>
<evidence type="ECO:0000256" key="5">
    <source>
        <dbReference type="ARBA" id="ARBA00022777"/>
    </source>
</evidence>
<dbReference type="OrthoDB" id="9811889at2"/>
<accession>V6SGE5</accession>
<dbReference type="STRING" id="1341181.FLJC2902T_30630"/>
<dbReference type="Proteomes" id="UP000018004">
    <property type="component" value="Unassembled WGS sequence"/>
</dbReference>
<keyword evidence="8" id="KW-1185">Reference proteome</keyword>
<dbReference type="GO" id="GO:0000155">
    <property type="term" value="F:phosphorelay sensor kinase activity"/>
    <property type="evidence" value="ECO:0007669"/>
    <property type="project" value="InterPro"/>
</dbReference>
<keyword evidence="3" id="KW-0597">Phosphoprotein</keyword>
<evidence type="ECO:0000256" key="1">
    <source>
        <dbReference type="ARBA" id="ARBA00000085"/>
    </source>
</evidence>
<dbReference type="FunFam" id="3.30.565.10:FF:000006">
    <property type="entry name" value="Sensor histidine kinase WalK"/>
    <property type="match status" value="1"/>
</dbReference>
<dbReference type="CDD" id="cd00082">
    <property type="entry name" value="HisKA"/>
    <property type="match status" value="1"/>
</dbReference>
<comment type="caution">
    <text evidence="7">The sequence shown here is derived from an EMBL/GenBank/DDBJ whole genome shotgun (WGS) entry which is preliminary data.</text>
</comment>
<dbReference type="SMART" id="SM00388">
    <property type="entry name" value="HisKA"/>
    <property type="match status" value="1"/>
</dbReference>
<dbReference type="InterPro" id="IPR029016">
    <property type="entry name" value="GAF-like_dom_sf"/>
</dbReference>
<dbReference type="InterPro" id="IPR036097">
    <property type="entry name" value="HisK_dim/P_sf"/>
</dbReference>
<dbReference type="GO" id="GO:0000156">
    <property type="term" value="F:phosphorelay response regulator activity"/>
    <property type="evidence" value="ECO:0007669"/>
    <property type="project" value="TreeGrafter"/>
</dbReference>
<reference evidence="7 8" key="1">
    <citation type="submission" date="2013-08" db="EMBL/GenBank/DDBJ databases">
        <title>Flavobacterium limnosediminis JC2902 genome sequencing.</title>
        <authorList>
            <person name="Lee K."/>
            <person name="Yi H."/>
            <person name="Park S."/>
            <person name="Chun J."/>
        </authorList>
    </citation>
    <scope>NUCLEOTIDE SEQUENCE [LARGE SCALE GENOMIC DNA]</scope>
    <source>
        <strain evidence="7 8">JC2902</strain>
    </source>
</reference>
<dbReference type="SMART" id="SM00387">
    <property type="entry name" value="HATPase_c"/>
    <property type="match status" value="1"/>
</dbReference>
<dbReference type="PRINTS" id="PR00344">
    <property type="entry name" value="BCTRLSENSOR"/>
</dbReference>
<dbReference type="PANTHER" id="PTHR42878:SF15">
    <property type="entry name" value="BACTERIOPHYTOCHROME"/>
    <property type="match status" value="1"/>
</dbReference>
<dbReference type="SUPFAM" id="SSF47384">
    <property type="entry name" value="Homodimeric domain of signal transducing histidine kinase"/>
    <property type="match status" value="1"/>
</dbReference>
<dbReference type="PANTHER" id="PTHR42878">
    <property type="entry name" value="TWO-COMPONENT HISTIDINE KINASE"/>
    <property type="match status" value="1"/>
</dbReference>
<evidence type="ECO:0000256" key="3">
    <source>
        <dbReference type="ARBA" id="ARBA00022553"/>
    </source>
</evidence>
<dbReference type="SUPFAM" id="SSF55874">
    <property type="entry name" value="ATPase domain of HSP90 chaperone/DNA topoisomerase II/histidine kinase"/>
    <property type="match status" value="1"/>
</dbReference>
<dbReference type="GO" id="GO:0007234">
    <property type="term" value="P:osmosensory signaling via phosphorelay pathway"/>
    <property type="evidence" value="ECO:0007669"/>
    <property type="project" value="TreeGrafter"/>
</dbReference>
<dbReference type="eggNOG" id="COG2205">
    <property type="taxonomic scope" value="Bacteria"/>
</dbReference>
<evidence type="ECO:0000256" key="4">
    <source>
        <dbReference type="ARBA" id="ARBA00022679"/>
    </source>
</evidence>
<dbReference type="InterPro" id="IPR036890">
    <property type="entry name" value="HATPase_C_sf"/>
</dbReference>
<dbReference type="AlphaFoldDB" id="V6SGE5"/>
<gene>
    <name evidence="7" type="ORF">FLJC2902T_30630</name>
</gene>
<name>V6SGE5_9FLAO</name>